<dbReference type="Proteomes" id="UP000075502">
    <property type="component" value="Unassembled WGS sequence"/>
</dbReference>
<accession>A0A150TIH5</accession>
<evidence type="ECO:0000313" key="2">
    <source>
        <dbReference type="Proteomes" id="UP000075502"/>
    </source>
</evidence>
<reference evidence="1 2" key="1">
    <citation type="submission" date="2014-02" db="EMBL/GenBank/DDBJ databases">
        <title>The small core and large imbalanced accessory genome model reveals a collaborative survival strategy of Sorangium cellulosum strains in nature.</title>
        <authorList>
            <person name="Han K."/>
            <person name="Peng R."/>
            <person name="Blom J."/>
            <person name="Li Y.-Z."/>
        </authorList>
    </citation>
    <scope>NUCLEOTIDE SEQUENCE [LARGE SCALE GENOMIC DNA]</scope>
    <source>
        <strain evidence="1 2">So0007-03</strain>
    </source>
</reference>
<sequence length="271" mass="30254">MHSAAYRALKEADACRRARVTFAPGGGLSRRTSGSEEKMMFEGLPTLSEYVICISTVAQKRPCGSLAIVVYHLLGDMVNAAEHALDHYFPLTLAEPFLQNSSLGSPYQKWARFTNEDFSMLDACARRVVLAGWKAYEEAVGPLEPDRSRKDAWHWFHSVYTQYASCVVSREEPSLTLSTVSLMGWVEPGAHRFMNVVNRPDPPESTPPIVALTTRDISDRTAIAELREVGLGNLRELRRVNHQFALWLRSNCTIEELTAPHSGTLSDTSLE</sequence>
<gene>
    <name evidence="1" type="ORF">BE21_03900</name>
</gene>
<organism evidence="1 2">
    <name type="scientific">Sorangium cellulosum</name>
    <name type="common">Polyangium cellulosum</name>
    <dbReference type="NCBI Taxonomy" id="56"/>
    <lineage>
        <taxon>Bacteria</taxon>
        <taxon>Pseudomonadati</taxon>
        <taxon>Myxococcota</taxon>
        <taxon>Polyangia</taxon>
        <taxon>Polyangiales</taxon>
        <taxon>Polyangiaceae</taxon>
        <taxon>Sorangium</taxon>
    </lineage>
</organism>
<proteinExistence type="predicted"/>
<name>A0A150TIH5_SORCE</name>
<protein>
    <submittedName>
        <fullName evidence="1">Uncharacterized protein</fullName>
    </submittedName>
</protein>
<evidence type="ECO:0000313" key="1">
    <source>
        <dbReference type="EMBL" id="KYG04509.1"/>
    </source>
</evidence>
<dbReference type="AlphaFoldDB" id="A0A150TIH5"/>
<comment type="caution">
    <text evidence="1">The sequence shown here is derived from an EMBL/GenBank/DDBJ whole genome shotgun (WGS) entry which is preliminary data.</text>
</comment>
<dbReference type="EMBL" id="JEME01002365">
    <property type="protein sequence ID" value="KYG04509.1"/>
    <property type="molecule type" value="Genomic_DNA"/>
</dbReference>